<sequence length="203" mass="21607">MAGSPHSGNPGAVPVAAQALQDPAAGRTRLLRGQGQVTLALRVARPADAAGIHRVLSAIIREGDYLMSHEPPTLADYSHHLEGALALGAPVWVAVNDGAVIGWCDLHPRPEAALRDVGRIGVGVALIWRLQGLGRRLMQAVIEQAGLTGFRRIELEVFADNSVAIGLYQTLGFMIEGRHTAVRPAPDGYRDTLSMALLLPEQP</sequence>
<keyword evidence="1 4" id="KW-0808">Transferase</keyword>
<dbReference type="Pfam" id="PF00583">
    <property type="entry name" value="Acetyltransf_1"/>
    <property type="match status" value="1"/>
</dbReference>
<evidence type="ECO:0000313" key="5">
    <source>
        <dbReference type="Proteomes" id="UP000297475"/>
    </source>
</evidence>
<reference evidence="4 5" key="1">
    <citation type="submission" date="2019-04" db="EMBL/GenBank/DDBJ databases">
        <title>Natronospirillum operosus gen. nov., sp. nov., a haloalkaliphilic satellite isolated from decaying biomass of laboratory culture of cyanobacterium Geitlerinema sp. and proposal of Natronospirillaceae fam. nov. and Saccharospirillaceae fam. nov.</title>
        <authorList>
            <person name="Kevbrin V."/>
            <person name="Boltyanskaya Y."/>
            <person name="Koziaeva V."/>
            <person name="Grouzdev D.S."/>
            <person name="Park M."/>
            <person name="Cho J."/>
        </authorList>
    </citation>
    <scope>NUCLEOTIDE SEQUENCE [LARGE SCALE GENOMIC DNA]</scope>
    <source>
        <strain evidence="4 5">G-116</strain>
    </source>
</reference>
<feature type="domain" description="N-acetyltransferase" evidence="3">
    <location>
        <begin position="39"/>
        <end position="200"/>
    </location>
</feature>
<dbReference type="Proteomes" id="UP000297475">
    <property type="component" value="Unassembled WGS sequence"/>
</dbReference>
<accession>A0A4Z0WDA4</accession>
<dbReference type="EMBL" id="SRMF01000004">
    <property type="protein sequence ID" value="TGG92924.1"/>
    <property type="molecule type" value="Genomic_DNA"/>
</dbReference>
<dbReference type="SUPFAM" id="SSF55729">
    <property type="entry name" value="Acyl-CoA N-acyltransferases (Nat)"/>
    <property type="match status" value="1"/>
</dbReference>
<evidence type="ECO:0000313" key="4">
    <source>
        <dbReference type="EMBL" id="TGG92924.1"/>
    </source>
</evidence>
<keyword evidence="2" id="KW-0012">Acyltransferase</keyword>
<evidence type="ECO:0000259" key="3">
    <source>
        <dbReference type="PROSITE" id="PS51186"/>
    </source>
</evidence>
<dbReference type="PANTHER" id="PTHR43877">
    <property type="entry name" value="AMINOALKYLPHOSPHONATE N-ACETYLTRANSFERASE-RELATED-RELATED"/>
    <property type="match status" value="1"/>
</dbReference>
<dbReference type="AlphaFoldDB" id="A0A4Z0WDA4"/>
<dbReference type="PROSITE" id="PS51186">
    <property type="entry name" value="GNAT"/>
    <property type="match status" value="1"/>
</dbReference>
<evidence type="ECO:0000256" key="2">
    <source>
        <dbReference type="ARBA" id="ARBA00023315"/>
    </source>
</evidence>
<keyword evidence="5" id="KW-1185">Reference proteome</keyword>
<organism evidence="4 5">
    <name type="scientific">Natronospirillum operosum</name>
    <dbReference type="NCBI Taxonomy" id="2759953"/>
    <lineage>
        <taxon>Bacteria</taxon>
        <taxon>Pseudomonadati</taxon>
        <taxon>Pseudomonadota</taxon>
        <taxon>Gammaproteobacteria</taxon>
        <taxon>Oceanospirillales</taxon>
        <taxon>Natronospirillaceae</taxon>
        <taxon>Natronospirillum</taxon>
    </lineage>
</organism>
<dbReference type="CDD" id="cd04301">
    <property type="entry name" value="NAT_SF"/>
    <property type="match status" value="1"/>
</dbReference>
<dbReference type="InterPro" id="IPR050832">
    <property type="entry name" value="Bact_Acetyltransf"/>
</dbReference>
<name>A0A4Z0WDA4_9GAMM</name>
<gene>
    <name evidence="4" type="ORF">E4656_12450</name>
</gene>
<dbReference type="InterPro" id="IPR000182">
    <property type="entry name" value="GNAT_dom"/>
</dbReference>
<dbReference type="InterPro" id="IPR016181">
    <property type="entry name" value="Acyl_CoA_acyltransferase"/>
</dbReference>
<proteinExistence type="predicted"/>
<protein>
    <submittedName>
        <fullName evidence="4">GNAT family N-acetyltransferase</fullName>
    </submittedName>
</protein>
<dbReference type="Gene3D" id="3.40.630.30">
    <property type="match status" value="1"/>
</dbReference>
<comment type="caution">
    <text evidence="4">The sequence shown here is derived from an EMBL/GenBank/DDBJ whole genome shotgun (WGS) entry which is preliminary data.</text>
</comment>
<evidence type="ECO:0000256" key="1">
    <source>
        <dbReference type="ARBA" id="ARBA00022679"/>
    </source>
</evidence>
<dbReference type="GO" id="GO:0016747">
    <property type="term" value="F:acyltransferase activity, transferring groups other than amino-acyl groups"/>
    <property type="evidence" value="ECO:0007669"/>
    <property type="project" value="InterPro"/>
</dbReference>
<dbReference type="OrthoDB" id="336415at2"/>